<evidence type="ECO:0000313" key="4">
    <source>
        <dbReference type="EMBL" id="SHE62476.1"/>
    </source>
</evidence>
<dbReference type="SUPFAM" id="SSF53639">
    <property type="entry name" value="AraD/HMP-PK domain-like"/>
    <property type="match status" value="1"/>
</dbReference>
<protein>
    <submittedName>
        <fullName evidence="4">L-fuculose-phosphate aldolase</fullName>
    </submittedName>
</protein>
<keyword evidence="1" id="KW-0479">Metal-binding</keyword>
<keyword evidence="5" id="KW-1185">Reference proteome</keyword>
<dbReference type="SMART" id="SM01007">
    <property type="entry name" value="Aldolase_II"/>
    <property type="match status" value="1"/>
</dbReference>
<dbReference type="Pfam" id="PF00596">
    <property type="entry name" value="Aldolase_II"/>
    <property type="match status" value="1"/>
</dbReference>
<dbReference type="Proteomes" id="UP000184088">
    <property type="component" value="Unassembled WGS sequence"/>
</dbReference>
<sequence>MYLESQVKNDIIEIGRRLWLKGFVAANDGNITVRVGKNEIWATPTGVSKGFLKPEMLIKLDLDGNVISGTWKPTSELKMHLRVYKERDDVMAVVHAHPPVATSFAIVGKTLDAPIMPEAVISLGVVPIAEYGTPSTEELPENVSKYLQECDALLLENHGALTYGPDIYTAYYRMETMEFYAYISLLTHLLGGARELSEDKVRKLVEIRKKLGVKGRYPVQRLFKRYNINKEEIKEEQLVDMVTRITKRVLEEMGQ</sequence>
<dbReference type="InterPro" id="IPR050197">
    <property type="entry name" value="Aldolase_class_II_sugar_metab"/>
</dbReference>
<evidence type="ECO:0000256" key="1">
    <source>
        <dbReference type="ARBA" id="ARBA00022723"/>
    </source>
</evidence>
<gene>
    <name evidence="4" type="ORF">SAMN02746089_00549</name>
</gene>
<dbReference type="EMBL" id="FQVH01000003">
    <property type="protein sequence ID" value="SHE62476.1"/>
    <property type="molecule type" value="Genomic_DNA"/>
</dbReference>
<feature type="domain" description="Class II aldolase/adducin N-terminal" evidence="3">
    <location>
        <begin position="9"/>
        <end position="185"/>
    </location>
</feature>
<dbReference type="STRING" id="1121256.SAMN02746089_00549"/>
<dbReference type="GO" id="GO:0019323">
    <property type="term" value="P:pentose catabolic process"/>
    <property type="evidence" value="ECO:0007669"/>
    <property type="project" value="TreeGrafter"/>
</dbReference>
<accession>A0A1M4V0I1</accession>
<evidence type="ECO:0000256" key="2">
    <source>
        <dbReference type="ARBA" id="ARBA00023239"/>
    </source>
</evidence>
<dbReference type="PANTHER" id="PTHR22789">
    <property type="entry name" value="FUCULOSE PHOSPHATE ALDOLASE"/>
    <property type="match status" value="1"/>
</dbReference>
<organism evidence="4 5">
    <name type="scientific">Caldanaerobius fijiensis DSM 17918</name>
    <dbReference type="NCBI Taxonomy" id="1121256"/>
    <lineage>
        <taxon>Bacteria</taxon>
        <taxon>Bacillati</taxon>
        <taxon>Bacillota</taxon>
        <taxon>Clostridia</taxon>
        <taxon>Thermoanaerobacterales</taxon>
        <taxon>Thermoanaerobacteraceae</taxon>
        <taxon>Caldanaerobius</taxon>
    </lineage>
</organism>
<dbReference type="GO" id="GO:0005829">
    <property type="term" value="C:cytosol"/>
    <property type="evidence" value="ECO:0007669"/>
    <property type="project" value="TreeGrafter"/>
</dbReference>
<proteinExistence type="predicted"/>
<dbReference type="GO" id="GO:0046872">
    <property type="term" value="F:metal ion binding"/>
    <property type="evidence" value="ECO:0007669"/>
    <property type="project" value="UniProtKB-KW"/>
</dbReference>
<reference evidence="4 5" key="1">
    <citation type="submission" date="2016-11" db="EMBL/GenBank/DDBJ databases">
        <authorList>
            <person name="Jaros S."/>
            <person name="Januszkiewicz K."/>
            <person name="Wedrychowicz H."/>
        </authorList>
    </citation>
    <scope>NUCLEOTIDE SEQUENCE [LARGE SCALE GENOMIC DNA]</scope>
    <source>
        <strain evidence="4 5">DSM 17918</strain>
    </source>
</reference>
<name>A0A1M4V0I1_9THEO</name>
<dbReference type="GO" id="GO:0016832">
    <property type="term" value="F:aldehyde-lyase activity"/>
    <property type="evidence" value="ECO:0007669"/>
    <property type="project" value="TreeGrafter"/>
</dbReference>
<dbReference type="InterPro" id="IPR036409">
    <property type="entry name" value="Aldolase_II/adducin_N_sf"/>
</dbReference>
<dbReference type="RefSeq" id="WP_073341569.1">
    <property type="nucleotide sequence ID" value="NZ_FQVH01000003.1"/>
</dbReference>
<dbReference type="InterPro" id="IPR001303">
    <property type="entry name" value="Aldolase_II/adducin_N"/>
</dbReference>
<dbReference type="OrthoDB" id="9794581at2"/>
<dbReference type="Gene3D" id="3.40.225.10">
    <property type="entry name" value="Class II aldolase/adducin N-terminal domain"/>
    <property type="match status" value="1"/>
</dbReference>
<dbReference type="AlphaFoldDB" id="A0A1M4V0I1"/>
<dbReference type="PANTHER" id="PTHR22789:SF0">
    <property type="entry name" value="3-OXO-TETRONATE 4-PHOSPHATE DECARBOXYLASE-RELATED"/>
    <property type="match status" value="1"/>
</dbReference>
<evidence type="ECO:0000313" key="5">
    <source>
        <dbReference type="Proteomes" id="UP000184088"/>
    </source>
</evidence>
<keyword evidence="2" id="KW-0456">Lyase</keyword>
<evidence type="ECO:0000259" key="3">
    <source>
        <dbReference type="SMART" id="SM01007"/>
    </source>
</evidence>